<organism evidence="4 5">
    <name type="scientific">Rhynchophorus ferrugineus</name>
    <name type="common">Red palm weevil</name>
    <name type="synonym">Curculio ferrugineus</name>
    <dbReference type="NCBI Taxonomy" id="354439"/>
    <lineage>
        <taxon>Eukaryota</taxon>
        <taxon>Metazoa</taxon>
        <taxon>Ecdysozoa</taxon>
        <taxon>Arthropoda</taxon>
        <taxon>Hexapoda</taxon>
        <taxon>Insecta</taxon>
        <taxon>Pterygota</taxon>
        <taxon>Neoptera</taxon>
        <taxon>Endopterygota</taxon>
        <taxon>Coleoptera</taxon>
        <taxon>Polyphaga</taxon>
        <taxon>Cucujiformia</taxon>
        <taxon>Curculionidae</taxon>
        <taxon>Dryophthorinae</taxon>
        <taxon>Rhynchophorus</taxon>
    </lineage>
</organism>
<name>A0A834I3C2_RHYFE</name>
<dbReference type="Proteomes" id="UP000625711">
    <property type="component" value="Unassembled WGS sequence"/>
</dbReference>
<dbReference type="PANTHER" id="PTHR22803">
    <property type="entry name" value="MANNOSE, PHOSPHOLIPASE, LECTIN RECEPTOR RELATED"/>
    <property type="match status" value="1"/>
</dbReference>
<protein>
    <recommendedName>
        <fullName evidence="3">C-type lectin domain-containing protein</fullName>
    </recommendedName>
</protein>
<dbReference type="SUPFAM" id="SSF56436">
    <property type="entry name" value="C-type lectin-like"/>
    <property type="match status" value="1"/>
</dbReference>
<keyword evidence="2" id="KW-0732">Signal</keyword>
<dbReference type="InterPro" id="IPR001304">
    <property type="entry name" value="C-type_lectin-like"/>
</dbReference>
<accession>A0A834I3C2</accession>
<dbReference type="PROSITE" id="PS00615">
    <property type="entry name" value="C_TYPE_LECTIN_1"/>
    <property type="match status" value="1"/>
</dbReference>
<dbReference type="InterPro" id="IPR016187">
    <property type="entry name" value="CTDL_fold"/>
</dbReference>
<proteinExistence type="predicted"/>
<feature type="domain" description="C-type lectin" evidence="3">
    <location>
        <begin position="23"/>
        <end position="147"/>
    </location>
</feature>
<evidence type="ECO:0000256" key="2">
    <source>
        <dbReference type="SAM" id="SignalP"/>
    </source>
</evidence>
<dbReference type="Gene3D" id="3.10.100.10">
    <property type="entry name" value="Mannose-Binding Protein A, subunit A"/>
    <property type="match status" value="1"/>
</dbReference>
<dbReference type="InterPro" id="IPR050111">
    <property type="entry name" value="C-type_lectin/snaclec_domain"/>
</dbReference>
<dbReference type="PROSITE" id="PS51257">
    <property type="entry name" value="PROKAR_LIPOPROTEIN"/>
    <property type="match status" value="1"/>
</dbReference>
<evidence type="ECO:0000256" key="1">
    <source>
        <dbReference type="ARBA" id="ARBA00023157"/>
    </source>
</evidence>
<dbReference type="CDD" id="cd00037">
    <property type="entry name" value="CLECT"/>
    <property type="match status" value="1"/>
</dbReference>
<keyword evidence="1" id="KW-1015">Disulfide bond</keyword>
<reference evidence="4" key="1">
    <citation type="submission" date="2020-08" db="EMBL/GenBank/DDBJ databases">
        <title>Genome sequencing and assembly of the red palm weevil Rhynchophorus ferrugineus.</title>
        <authorList>
            <person name="Dias G.B."/>
            <person name="Bergman C.M."/>
            <person name="Manee M."/>
        </authorList>
    </citation>
    <scope>NUCLEOTIDE SEQUENCE</scope>
    <source>
        <strain evidence="4">AA-2017</strain>
        <tissue evidence="4">Whole larva</tissue>
    </source>
</reference>
<feature type="chain" id="PRO_5032356610" description="C-type lectin domain-containing protein" evidence="2">
    <location>
        <begin position="22"/>
        <end position="164"/>
    </location>
</feature>
<dbReference type="EMBL" id="JAACXV010013270">
    <property type="protein sequence ID" value="KAF7273842.1"/>
    <property type="molecule type" value="Genomic_DNA"/>
</dbReference>
<dbReference type="Pfam" id="PF00059">
    <property type="entry name" value="Lectin_C"/>
    <property type="match status" value="1"/>
</dbReference>
<comment type="caution">
    <text evidence="4">The sequence shown here is derived from an EMBL/GenBank/DDBJ whole genome shotgun (WGS) entry which is preliminary data.</text>
</comment>
<dbReference type="InterPro" id="IPR016186">
    <property type="entry name" value="C-type_lectin-like/link_sf"/>
</dbReference>
<dbReference type="PROSITE" id="PS50041">
    <property type="entry name" value="C_TYPE_LECTIN_2"/>
    <property type="match status" value="1"/>
</dbReference>
<evidence type="ECO:0000313" key="4">
    <source>
        <dbReference type="EMBL" id="KAF7273842.1"/>
    </source>
</evidence>
<gene>
    <name evidence="4" type="ORF">GWI33_013473</name>
</gene>
<keyword evidence="5" id="KW-1185">Reference proteome</keyword>
<dbReference type="OrthoDB" id="8032540at2759"/>
<dbReference type="InterPro" id="IPR018378">
    <property type="entry name" value="C-type_lectin_CS"/>
</dbReference>
<dbReference type="AlphaFoldDB" id="A0A834I3C2"/>
<evidence type="ECO:0000313" key="5">
    <source>
        <dbReference type="Proteomes" id="UP000625711"/>
    </source>
</evidence>
<feature type="signal peptide" evidence="2">
    <location>
        <begin position="1"/>
        <end position="21"/>
    </location>
</feature>
<dbReference type="SMART" id="SM00034">
    <property type="entry name" value="CLECT"/>
    <property type="match status" value="1"/>
</dbReference>
<sequence length="164" mass="18914">MMNVQRVVLIIIVFMFLGASGCKSSKKFIASKHKAGFHDAFITCHQYGFKPAEILTEEEHKTVENLLKNEKGIGTGYGFWISATNLDSKQTYYWLNSGRKLFYTNFSSGQPDNYKNNENCLHIFQISLGHFAWNDMPCNSHQRFLCQYNEEPCSTYEENKVSLL</sequence>
<evidence type="ECO:0000259" key="3">
    <source>
        <dbReference type="PROSITE" id="PS50041"/>
    </source>
</evidence>